<dbReference type="CDD" id="cd06330">
    <property type="entry name" value="PBP1_As_SBP-like"/>
    <property type="match status" value="1"/>
</dbReference>
<keyword evidence="3" id="KW-0813">Transport</keyword>
<feature type="domain" description="Leucine-binding protein" evidence="5">
    <location>
        <begin position="29"/>
        <end position="369"/>
    </location>
</feature>
<dbReference type="SUPFAM" id="SSF53822">
    <property type="entry name" value="Periplasmic binding protein-like I"/>
    <property type="match status" value="1"/>
</dbReference>
<dbReference type="PANTHER" id="PTHR30483">
    <property type="entry name" value="LEUCINE-SPECIFIC-BINDING PROTEIN"/>
    <property type="match status" value="1"/>
</dbReference>
<dbReference type="EMBL" id="VHLH01000005">
    <property type="protein sequence ID" value="TPW30617.1"/>
    <property type="molecule type" value="Genomic_DNA"/>
</dbReference>
<evidence type="ECO:0000256" key="3">
    <source>
        <dbReference type="ARBA" id="ARBA00022970"/>
    </source>
</evidence>
<comment type="caution">
    <text evidence="6">The sequence shown here is derived from an EMBL/GenBank/DDBJ whole genome shotgun (WGS) entry which is preliminary data.</text>
</comment>
<evidence type="ECO:0000259" key="5">
    <source>
        <dbReference type="Pfam" id="PF13458"/>
    </source>
</evidence>
<name>A0A506UFK3_9HYPH</name>
<dbReference type="Proteomes" id="UP000320314">
    <property type="component" value="Unassembled WGS sequence"/>
</dbReference>
<feature type="chain" id="PRO_5021463209" evidence="4">
    <location>
        <begin position="27"/>
        <end position="403"/>
    </location>
</feature>
<evidence type="ECO:0000256" key="1">
    <source>
        <dbReference type="ARBA" id="ARBA00010062"/>
    </source>
</evidence>
<dbReference type="AlphaFoldDB" id="A0A506UFK3"/>
<gene>
    <name evidence="6" type="ORF">FJU11_04085</name>
</gene>
<evidence type="ECO:0000313" key="6">
    <source>
        <dbReference type="EMBL" id="TPW30617.1"/>
    </source>
</evidence>
<comment type="similarity">
    <text evidence="1">Belongs to the leucine-binding protein family.</text>
</comment>
<protein>
    <submittedName>
        <fullName evidence="6">ABC transporter substrate-binding protein</fullName>
    </submittedName>
</protein>
<dbReference type="Pfam" id="PF13458">
    <property type="entry name" value="Peripla_BP_6"/>
    <property type="match status" value="1"/>
</dbReference>
<dbReference type="InterPro" id="IPR051010">
    <property type="entry name" value="BCAA_transport"/>
</dbReference>
<feature type="signal peptide" evidence="4">
    <location>
        <begin position="1"/>
        <end position="26"/>
    </location>
</feature>
<evidence type="ECO:0000313" key="7">
    <source>
        <dbReference type="Proteomes" id="UP000320314"/>
    </source>
</evidence>
<dbReference type="InterPro" id="IPR028081">
    <property type="entry name" value="Leu-bd"/>
</dbReference>
<sequence length="403" mass="43433">MTGLRNFFATVLASAAVLGAVSGAMAADTIKIGDINSYTGMTAFTAPYKNGMMLALDEINADGGVLGKKLKLITKDDKGQPGEAVKAAQELFNRDGVAMITGATLSNVGLALTSYAGQRKHLYIASEPLADAVVWSEGNRYTFRLRPSTYMQAAMLADAAAKENKKRWATIAPNYSYGKEAVEAFEKLLKEKQPDVEFVGSQWPGLFKIDAGAEVQALAAAKPDAIFNVTFGSDLAKFVREGETRGLFKDTLVTSMLTGEPEYMDPMKAEAPKNWLATGYPWYAIEEKSHEDYVAAYKKKFGDYPRLGSLVGYDTILTAAAALKKAGSTDTDALVEAMSGLTIDTPLGKVLYRPIDHQSTMGAFVGRTAVKDGKGIMVDWSYKDGADFLPSDAEVKKLRPASD</sequence>
<dbReference type="Gene3D" id="3.40.50.2300">
    <property type="match status" value="2"/>
</dbReference>
<keyword evidence="3" id="KW-0029">Amino-acid transport</keyword>
<reference evidence="6 7" key="1">
    <citation type="submission" date="2019-06" db="EMBL/GenBank/DDBJ databases">
        <authorList>
            <person name="Li M."/>
        </authorList>
    </citation>
    <scope>NUCLEOTIDE SEQUENCE [LARGE SCALE GENOMIC DNA]</scope>
    <source>
        <strain evidence="6 7">BGMRC6574</strain>
    </source>
</reference>
<accession>A0A506UFK3</accession>
<evidence type="ECO:0000256" key="4">
    <source>
        <dbReference type="SAM" id="SignalP"/>
    </source>
</evidence>
<keyword evidence="7" id="KW-1185">Reference proteome</keyword>
<dbReference type="GO" id="GO:0006865">
    <property type="term" value="P:amino acid transport"/>
    <property type="evidence" value="ECO:0007669"/>
    <property type="project" value="UniProtKB-KW"/>
</dbReference>
<dbReference type="OrthoDB" id="9783240at2"/>
<dbReference type="PANTHER" id="PTHR30483:SF37">
    <property type="entry name" value="ABC TRANSPORTER SUBSTRATE-BINDING PROTEIN"/>
    <property type="match status" value="1"/>
</dbReference>
<keyword evidence="2 4" id="KW-0732">Signal</keyword>
<evidence type="ECO:0000256" key="2">
    <source>
        <dbReference type="ARBA" id="ARBA00022729"/>
    </source>
</evidence>
<dbReference type="InterPro" id="IPR028082">
    <property type="entry name" value="Peripla_BP_I"/>
</dbReference>
<organism evidence="6 7">
    <name type="scientific">Pararhizobium mangrovi</name>
    <dbReference type="NCBI Taxonomy" id="2590452"/>
    <lineage>
        <taxon>Bacteria</taxon>
        <taxon>Pseudomonadati</taxon>
        <taxon>Pseudomonadota</taxon>
        <taxon>Alphaproteobacteria</taxon>
        <taxon>Hyphomicrobiales</taxon>
        <taxon>Rhizobiaceae</taxon>
        <taxon>Rhizobium/Agrobacterium group</taxon>
        <taxon>Pararhizobium</taxon>
    </lineage>
</organism>
<dbReference type="RefSeq" id="WP_141165756.1">
    <property type="nucleotide sequence ID" value="NZ_VHLH01000005.1"/>
</dbReference>
<proteinExistence type="inferred from homology"/>